<dbReference type="Proteomes" id="UP000305202">
    <property type="component" value="Unassembled WGS sequence"/>
</dbReference>
<dbReference type="PANTHER" id="PTHR43537:SF6">
    <property type="entry name" value="HTH-TYPE TRANSCRIPTIONAL REPRESSOR RSPR"/>
    <property type="match status" value="1"/>
</dbReference>
<feature type="domain" description="HTH gntR-type" evidence="4">
    <location>
        <begin position="11"/>
        <end position="78"/>
    </location>
</feature>
<dbReference type="SUPFAM" id="SSF48008">
    <property type="entry name" value="GntR ligand-binding domain-like"/>
    <property type="match status" value="1"/>
</dbReference>
<evidence type="ECO:0000256" key="1">
    <source>
        <dbReference type="ARBA" id="ARBA00023015"/>
    </source>
</evidence>
<evidence type="ECO:0000313" key="5">
    <source>
        <dbReference type="EMBL" id="TKI07795.1"/>
    </source>
</evidence>
<dbReference type="Gene3D" id="1.10.10.10">
    <property type="entry name" value="Winged helix-like DNA-binding domain superfamily/Winged helix DNA-binding domain"/>
    <property type="match status" value="1"/>
</dbReference>
<proteinExistence type="predicted"/>
<dbReference type="SUPFAM" id="SSF46785">
    <property type="entry name" value="Winged helix' DNA-binding domain"/>
    <property type="match status" value="1"/>
</dbReference>
<dbReference type="RefSeq" id="WP_136988791.1">
    <property type="nucleotide sequence ID" value="NZ_SZPQ01000003.1"/>
</dbReference>
<organism evidence="5 6">
    <name type="scientific">Martelella alba</name>
    <dbReference type="NCBI Taxonomy" id="2590451"/>
    <lineage>
        <taxon>Bacteria</taxon>
        <taxon>Pseudomonadati</taxon>
        <taxon>Pseudomonadota</taxon>
        <taxon>Alphaproteobacteria</taxon>
        <taxon>Hyphomicrobiales</taxon>
        <taxon>Aurantimonadaceae</taxon>
        <taxon>Martelella</taxon>
    </lineage>
</organism>
<dbReference type="PANTHER" id="PTHR43537">
    <property type="entry name" value="TRANSCRIPTIONAL REGULATOR, GNTR FAMILY"/>
    <property type="match status" value="1"/>
</dbReference>
<evidence type="ECO:0000256" key="2">
    <source>
        <dbReference type="ARBA" id="ARBA00023125"/>
    </source>
</evidence>
<dbReference type="InterPro" id="IPR036388">
    <property type="entry name" value="WH-like_DNA-bd_sf"/>
</dbReference>
<evidence type="ECO:0000313" key="6">
    <source>
        <dbReference type="Proteomes" id="UP000305202"/>
    </source>
</evidence>
<dbReference type="InterPro" id="IPR036390">
    <property type="entry name" value="WH_DNA-bd_sf"/>
</dbReference>
<dbReference type="Pfam" id="PF00392">
    <property type="entry name" value="GntR"/>
    <property type="match status" value="1"/>
</dbReference>
<dbReference type="CDD" id="cd07377">
    <property type="entry name" value="WHTH_GntR"/>
    <property type="match status" value="1"/>
</dbReference>
<sequence>MPLTREITPYESVSKQIYRFLRLDIVSCTIHPGSTLSENEISTRYKISRQPVREAFIKLAETGLVQILPQRGTFVRKISARHVADGRFIREAIEIAVVRRVAQEAGAEDIARLGAMIEQQKRAADRNDPYEFLLLDDEFHLGLAKSVHCELAWETIENIKAGMDRVRYLTLSKESPPADLIAQHSRILETIIAGDADAAEQAMRHHLKEMIFSLTQVEERYRNWFEEDSL</sequence>
<dbReference type="SMART" id="SM00345">
    <property type="entry name" value="HTH_GNTR"/>
    <property type="match status" value="1"/>
</dbReference>
<keyword evidence="6" id="KW-1185">Reference proteome</keyword>
<name>A0ABY2SR36_9HYPH</name>
<keyword evidence="2" id="KW-0238">DNA-binding</keyword>
<dbReference type="InterPro" id="IPR000524">
    <property type="entry name" value="Tscrpt_reg_HTH_GntR"/>
</dbReference>
<evidence type="ECO:0000259" key="4">
    <source>
        <dbReference type="PROSITE" id="PS50949"/>
    </source>
</evidence>
<dbReference type="InterPro" id="IPR008920">
    <property type="entry name" value="TF_FadR/GntR_C"/>
</dbReference>
<reference evidence="5 6" key="1">
    <citation type="submission" date="2019-04" db="EMBL/GenBank/DDBJ databases">
        <authorList>
            <person name="Li M."/>
            <person name="Gao C."/>
        </authorList>
    </citation>
    <scope>NUCLEOTIDE SEQUENCE [LARGE SCALE GENOMIC DNA]</scope>
    <source>
        <strain evidence="5 6">BGMRC 2031</strain>
    </source>
</reference>
<dbReference type="EMBL" id="SZPQ01000003">
    <property type="protein sequence ID" value="TKI07795.1"/>
    <property type="molecule type" value="Genomic_DNA"/>
</dbReference>
<comment type="caution">
    <text evidence="5">The sequence shown here is derived from an EMBL/GenBank/DDBJ whole genome shotgun (WGS) entry which is preliminary data.</text>
</comment>
<dbReference type="PROSITE" id="PS50949">
    <property type="entry name" value="HTH_GNTR"/>
    <property type="match status" value="1"/>
</dbReference>
<evidence type="ECO:0000256" key="3">
    <source>
        <dbReference type="ARBA" id="ARBA00023163"/>
    </source>
</evidence>
<dbReference type="InterPro" id="IPR011711">
    <property type="entry name" value="GntR_C"/>
</dbReference>
<gene>
    <name evidence="5" type="ORF">FCN80_04965</name>
</gene>
<protein>
    <submittedName>
        <fullName evidence="5">GntR family transcriptional regulator</fullName>
    </submittedName>
</protein>
<dbReference type="Gene3D" id="1.20.120.530">
    <property type="entry name" value="GntR ligand-binding domain-like"/>
    <property type="match status" value="1"/>
</dbReference>
<dbReference type="Pfam" id="PF07729">
    <property type="entry name" value="FCD"/>
    <property type="match status" value="1"/>
</dbReference>
<keyword evidence="3" id="KW-0804">Transcription</keyword>
<dbReference type="SMART" id="SM00895">
    <property type="entry name" value="FCD"/>
    <property type="match status" value="1"/>
</dbReference>
<accession>A0ABY2SR36</accession>
<keyword evidence="1" id="KW-0805">Transcription regulation</keyword>